<evidence type="ECO:0000256" key="2">
    <source>
        <dbReference type="ARBA" id="ARBA00023242"/>
    </source>
</evidence>
<feature type="domain" description="Small-subunit processome Utp12" evidence="5">
    <location>
        <begin position="565"/>
        <end position="668"/>
    </location>
</feature>
<reference evidence="6 7" key="1">
    <citation type="submission" date="2023-08" db="EMBL/GenBank/DDBJ databases">
        <title>Black Yeasts Isolated from many extreme environments.</title>
        <authorList>
            <person name="Coleine C."/>
            <person name="Stajich J.E."/>
            <person name="Selbmann L."/>
        </authorList>
    </citation>
    <scope>NUCLEOTIDE SEQUENCE [LARGE SCALE GENOMIC DNA]</scope>
    <source>
        <strain evidence="6 7">CCFEE 6328</strain>
    </source>
</reference>
<dbReference type="InterPro" id="IPR036322">
    <property type="entry name" value="WD40_repeat_dom_sf"/>
</dbReference>
<comment type="subcellular location">
    <subcellularLocation>
        <location evidence="1">Nucleus</location>
    </subcellularLocation>
</comment>
<organism evidence="6 7">
    <name type="scientific">Exophiala sideris</name>
    <dbReference type="NCBI Taxonomy" id="1016849"/>
    <lineage>
        <taxon>Eukaryota</taxon>
        <taxon>Fungi</taxon>
        <taxon>Dikarya</taxon>
        <taxon>Ascomycota</taxon>
        <taxon>Pezizomycotina</taxon>
        <taxon>Eurotiomycetes</taxon>
        <taxon>Chaetothyriomycetidae</taxon>
        <taxon>Chaetothyriales</taxon>
        <taxon>Herpotrichiellaceae</taxon>
        <taxon>Exophiala</taxon>
    </lineage>
</organism>
<dbReference type="InterPro" id="IPR015943">
    <property type="entry name" value="WD40/YVTN_repeat-like_dom_sf"/>
</dbReference>
<dbReference type="Proteomes" id="UP001345691">
    <property type="component" value="Unassembled WGS sequence"/>
</dbReference>
<dbReference type="Gene3D" id="2.130.10.10">
    <property type="entry name" value="YVTN repeat-like/Quinoprotein amine dehydrogenase"/>
    <property type="match status" value="1"/>
</dbReference>
<feature type="compositionally biased region" description="Acidic residues" evidence="4">
    <location>
        <begin position="734"/>
        <end position="749"/>
    </location>
</feature>
<evidence type="ECO:0000256" key="3">
    <source>
        <dbReference type="ARBA" id="ARBA00038335"/>
    </source>
</evidence>
<name>A0ABR0JQK2_9EURO</name>
<dbReference type="PANTHER" id="PTHR44267:SF1">
    <property type="entry name" value="WD REPEAT-CONTAINING PROTEIN 43"/>
    <property type="match status" value="1"/>
</dbReference>
<feature type="compositionally biased region" description="Acidic residues" evidence="4">
    <location>
        <begin position="783"/>
        <end position="829"/>
    </location>
</feature>
<evidence type="ECO:0000313" key="7">
    <source>
        <dbReference type="Proteomes" id="UP001345691"/>
    </source>
</evidence>
<evidence type="ECO:0000256" key="4">
    <source>
        <dbReference type="SAM" id="MobiDB-lite"/>
    </source>
</evidence>
<gene>
    <name evidence="6" type="primary">UTP5</name>
    <name evidence="6" type="ORF">LTR69_000207</name>
</gene>
<evidence type="ECO:0000313" key="6">
    <source>
        <dbReference type="EMBL" id="KAK5068089.1"/>
    </source>
</evidence>
<feature type="region of interest" description="Disordered" evidence="4">
    <location>
        <begin position="407"/>
        <end position="505"/>
    </location>
</feature>
<dbReference type="SUPFAM" id="SSF50978">
    <property type="entry name" value="WD40 repeat-like"/>
    <property type="match status" value="1"/>
</dbReference>
<evidence type="ECO:0000259" key="5">
    <source>
        <dbReference type="Pfam" id="PF04003"/>
    </source>
</evidence>
<feature type="compositionally biased region" description="Acidic residues" evidence="4">
    <location>
        <begin position="697"/>
        <end position="709"/>
    </location>
</feature>
<dbReference type="InterPro" id="IPR007148">
    <property type="entry name" value="SSU_processome_Utp12"/>
</dbReference>
<feature type="region of interest" description="Disordered" evidence="4">
    <location>
        <begin position="723"/>
        <end position="877"/>
    </location>
</feature>
<feature type="compositionally biased region" description="Acidic residues" evidence="4">
    <location>
        <begin position="437"/>
        <end position="489"/>
    </location>
</feature>
<feature type="compositionally biased region" description="Acidic residues" evidence="4">
    <location>
        <begin position="836"/>
        <end position="857"/>
    </location>
</feature>
<sequence length="877" mass="96342">MSRKSSSNAASKNSSGLTAGSSSTTAQRSSVLKSSFSPSQFQLRLFASVIQSFDAQQLRIHETSTGRLRCQHETRPGSRITSLDWGYYERDQKQQKKRKRQDNAEGAVVAYGTSTSEICMFSPAEGKVVGTLSGEHERAIADFKFSPATDYKEGWSIGEDAKLIQWDLIQNKTIRTISTTDGIHVLATPSPNLFQVLCASDTPFAYDIAEDGNFQQSRYDSFKNPIHSLFRSGITEDAQEEFFLAADSDRYVNVFNLGSKRLVRTLIAGSGVVAADVYDPAEEVRPILREQLLSIVTEAGLVELFWRPFAQPKQVNGDLKSSKKNLTRKSGASIRLVSSDSKIKSVPIFAASIQGPEVVVASADGGVDFSFQKIRWQDEGNGELLFDGPKDFVKVKAASTLNTATLNGVKDTGKSHLDESKTVVVNGGSQPVTIDISDSEDDEDDEEEVQDDEEDEEEDEPVAKEGEEEEDDDDEAEEESDEEMAEDDAPNANEQANGDEDEVMAEPEEPTFGELLASKHPHEISIASALQNDPSTTALTATKGLPVIPSGMSLGTVLTQSLRTNDHNLLERCLHTLDINIVKNTIQRLDSNLADVLLGKLAERLASRPGRYGNLITWVQWTCIAHGGAIAAQPDVTAKVRTLYQVLGQRSKTLDNLLLLKGKLDMLDAQLSYRKQLAAQRPARRDGQDEPGMIYIEGEDNWDSDEDEDLDEDIARPIKRSRKAGRSLEGLVAGEDDDEEDEDDEDDIMALENGVGESDDEEEDEEDEDEDGVEINGTGLVDVEAEVSSADESDEDHGLDGPADEDESEVSSEDENEDQDEEEEEDSDLDSFINDGEIEIDDEEDDVHVEGDSEPEPEPAPVPTSTKVRKNKKAPKV</sequence>
<keyword evidence="7" id="KW-1185">Reference proteome</keyword>
<feature type="region of interest" description="Disordered" evidence="4">
    <location>
        <begin position="1"/>
        <end position="24"/>
    </location>
</feature>
<protein>
    <submittedName>
        <fullName evidence="6">Small subunit (SSU) processome component</fullName>
    </submittedName>
</protein>
<comment type="caution">
    <text evidence="6">The sequence shown here is derived from an EMBL/GenBank/DDBJ whole genome shotgun (WGS) entry which is preliminary data.</text>
</comment>
<proteinExistence type="inferred from homology"/>
<evidence type="ECO:0000256" key="1">
    <source>
        <dbReference type="ARBA" id="ARBA00004123"/>
    </source>
</evidence>
<keyword evidence="2" id="KW-0539">Nucleus</keyword>
<dbReference type="Pfam" id="PF04003">
    <property type="entry name" value="Utp12"/>
    <property type="match status" value="1"/>
</dbReference>
<comment type="similarity">
    <text evidence="3">Belongs to the UTP5 family.</text>
</comment>
<feature type="compositionally biased region" description="Basic and acidic residues" evidence="4">
    <location>
        <begin position="411"/>
        <end position="421"/>
    </location>
</feature>
<dbReference type="EMBL" id="JAVRRF010000001">
    <property type="protein sequence ID" value="KAK5068089.1"/>
    <property type="molecule type" value="Genomic_DNA"/>
</dbReference>
<dbReference type="PANTHER" id="PTHR44267">
    <property type="entry name" value="WD REPEAT-CONTAINING PROTEIN 43"/>
    <property type="match status" value="1"/>
</dbReference>
<feature type="compositionally biased region" description="Basic residues" evidence="4">
    <location>
        <begin position="867"/>
        <end position="877"/>
    </location>
</feature>
<dbReference type="InterPro" id="IPR052414">
    <property type="entry name" value="U3_snoRNA-assoc_WDR"/>
</dbReference>
<accession>A0ABR0JQK2</accession>
<feature type="region of interest" description="Disordered" evidence="4">
    <location>
        <begin position="678"/>
        <end position="709"/>
    </location>
</feature>
<feature type="compositionally biased region" description="Acidic residues" evidence="4">
    <location>
        <begin position="757"/>
        <end position="773"/>
    </location>
</feature>